<evidence type="ECO:0000313" key="10">
    <source>
        <dbReference type="EMBL" id="MCT8991820.1"/>
    </source>
</evidence>
<keyword evidence="8" id="KW-0472">Membrane</keyword>
<feature type="compositionally biased region" description="Low complexity" evidence="7">
    <location>
        <begin position="222"/>
        <end position="245"/>
    </location>
</feature>
<gene>
    <name evidence="10" type="ORF">NYR54_16235</name>
</gene>
<dbReference type="SUPFAM" id="SSF46626">
    <property type="entry name" value="Cytochrome c"/>
    <property type="match status" value="1"/>
</dbReference>
<evidence type="ECO:0000256" key="4">
    <source>
        <dbReference type="ARBA" id="ARBA00022982"/>
    </source>
</evidence>
<evidence type="ECO:0000256" key="7">
    <source>
        <dbReference type="SAM" id="MobiDB-lite"/>
    </source>
</evidence>
<evidence type="ECO:0000313" key="11">
    <source>
        <dbReference type="Proteomes" id="UP001149009"/>
    </source>
</evidence>
<dbReference type="Proteomes" id="UP001149009">
    <property type="component" value="Unassembled WGS sequence"/>
</dbReference>
<dbReference type="GO" id="GO:0046872">
    <property type="term" value="F:metal ion binding"/>
    <property type="evidence" value="ECO:0007669"/>
    <property type="project" value="UniProtKB-KW"/>
</dbReference>
<dbReference type="InterPro" id="IPR002327">
    <property type="entry name" value="Cyt_c_1A/1B"/>
</dbReference>
<reference evidence="10" key="1">
    <citation type="submission" date="2022-08" db="EMBL/GenBank/DDBJ databases">
        <title>Chelativorans sichuanense sp. nov., a paraffin oil-degrading bacterium isolated from a mixture of oil-based drill cuttings and paddy soil.</title>
        <authorList>
            <person name="Yu J."/>
            <person name="Liu H."/>
            <person name="Chen Q."/>
        </authorList>
    </citation>
    <scope>NUCLEOTIDE SEQUENCE</scope>
    <source>
        <strain evidence="10">SCAU 2101</strain>
    </source>
</reference>
<dbReference type="InterPro" id="IPR009056">
    <property type="entry name" value="Cyt_c-like_dom"/>
</dbReference>
<keyword evidence="1" id="KW-0813">Transport</keyword>
<dbReference type="InterPro" id="IPR036909">
    <property type="entry name" value="Cyt_c-like_dom_sf"/>
</dbReference>
<evidence type="ECO:0000259" key="9">
    <source>
        <dbReference type="PROSITE" id="PS51007"/>
    </source>
</evidence>
<proteinExistence type="predicted"/>
<evidence type="ECO:0000256" key="8">
    <source>
        <dbReference type="SAM" id="Phobius"/>
    </source>
</evidence>
<dbReference type="RefSeq" id="WP_261516761.1">
    <property type="nucleotide sequence ID" value="NZ_JAODNV010000019.1"/>
</dbReference>
<organism evidence="10 11">
    <name type="scientific">Chelativorans petroleitrophicus</name>
    <dbReference type="NCBI Taxonomy" id="2975484"/>
    <lineage>
        <taxon>Bacteria</taxon>
        <taxon>Pseudomonadati</taxon>
        <taxon>Pseudomonadota</taxon>
        <taxon>Alphaproteobacteria</taxon>
        <taxon>Hyphomicrobiales</taxon>
        <taxon>Phyllobacteriaceae</taxon>
        <taxon>Chelativorans</taxon>
    </lineage>
</organism>
<feature type="domain" description="Cytochrome c" evidence="9">
    <location>
        <begin position="72"/>
        <end position="176"/>
    </location>
</feature>
<dbReference type="PROSITE" id="PS51007">
    <property type="entry name" value="CYTC"/>
    <property type="match status" value="1"/>
</dbReference>
<protein>
    <submittedName>
        <fullName evidence="10">Cytochrome c family protein</fullName>
    </submittedName>
</protein>
<keyword evidence="3 6" id="KW-0479">Metal-binding</keyword>
<dbReference type="EMBL" id="JAODNV010000019">
    <property type="protein sequence ID" value="MCT8991820.1"/>
    <property type="molecule type" value="Genomic_DNA"/>
</dbReference>
<keyword evidence="11" id="KW-1185">Reference proteome</keyword>
<evidence type="ECO:0000256" key="3">
    <source>
        <dbReference type="ARBA" id="ARBA00022723"/>
    </source>
</evidence>
<dbReference type="GO" id="GO:0009055">
    <property type="term" value="F:electron transfer activity"/>
    <property type="evidence" value="ECO:0007669"/>
    <property type="project" value="InterPro"/>
</dbReference>
<evidence type="ECO:0000256" key="1">
    <source>
        <dbReference type="ARBA" id="ARBA00022448"/>
    </source>
</evidence>
<dbReference type="GO" id="GO:0020037">
    <property type="term" value="F:heme binding"/>
    <property type="evidence" value="ECO:0007669"/>
    <property type="project" value="InterPro"/>
</dbReference>
<keyword evidence="5 6" id="KW-0408">Iron</keyword>
<keyword evidence="8" id="KW-1133">Transmembrane helix</keyword>
<evidence type="ECO:0000256" key="6">
    <source>
        <dbReference type="PROSITE-ProRule" id="PRU00433"/>
    </source>
</evidence>
<dbReference type="Gene3D" id="1.10.760.10">
    <property type="entry name" value="Cytochrome c-like domain"/>
    <property type="match status" value="1"/>
</dbReference>
<feature type="compositionally biased region" description="Acidic residues" evidence="7">
    <location>
        <begin position="187"/>
        <end position="204"/>
    </location>
</feature>
<evidence type="ECO:0000256" key="5">
    <source>
        <dbReference type="ARBA" id="ARBA00023004"/>
    </source>
</evidence>
<dbReference type="PRINTS" id="PR00604">
    <property type="entry name" value="CYTCHRMECIAB"/>
</dbReference>
<feature type="region of interest" description="Disordered" evidence="7">
    <location>
        <begin position="177"/>
        <end position="272"/>
    </location>
</feature>
<sequence>MDSFELNKLIGAFLGVVFIIFSVSLISDAIFHSPAPETPGYAIVVPEDGGAGADGGAEEPAAESVLPLLASADPSAGEGVFKRCAACHSTEQGGPNKVGPNLWDVVNRPIASHEGFSYSSALQEFSQGGQVVWDYEHLDHFLLNPKGLVPGTAMSFAGLKNIQDRANVIAYLRTLSDNPAPLPEAAPAEDESGEDAAPAEDDAQQEAPADSSGAQAAPAENGAGEQDAAPAAAEESSAQPDAASDGQAEPEAAGDVDTAPEATEEGEAAPAP</sequence>
<keyword evidence="8" id="KW-0812">Transmembrane</keyword>
<keyword evidence="4" id="KW-0249">Electron transport</keyword>
<name>A0A9X3B0G7_9HYPH</name>
<feature type="compositionally biased region" description="Acidic residues" evidence="7">
    <location>
        <begin position="262"/>
        <end position="272"/>
    </location>
</feature>
<dbReference type="AlphaFoldDB" id="A0A9X3B0G7"/>
<evidence type="ECO:0000256" key="2">
    <source>
        <dbReference type="ARBA" id="ARBA00022617"/>
    </source>
</evidence>
<keyword evidence="2 6" id="KW-0349">Heme</keyword>
<accession>A0A9X3B0G7</accession>
<dbReference type="PANTHER" id="PTHR11961">
    <property type="entry name" value="CYTOCHROME C"/>
    <property type="match status" value="1"/>
</dbReference>
<feature type="transmembrane region" description="Helical" evidence="8">
    <location>
        <begin position="12"/>
        <end position="31"/>
    </location>
</feature>
<comment type="caution">
    <text evidence="10">The sequence shown here is derived from an EMBL/GenBank/DDBJ whole genome shotgun (WGS) entry which is preliminary data.</text>
</comment>